<feature type="region of interest" description="Disordered" evidence="8">
    <location>
        <begin position="1"/>
        <end position="49"/>
    </location>
</feature>
<evidence type="ECO:0000256" key="6">
    <source>
        <dbReference type="ARBA" id="ARBA00023242"/>
    </source>
</evidence>
<evidence type="ECO:0000256" key="4">
    <source>
        <dbReference type="ARBA" id="ARBA00023125"/>
    </source>
</evidence>
<comment type="subcellular location">
    <subcellularLocation>
        <location evidence="1 7">Nucleus</location>
    </subcellularLocation>
</comment>
<feature type="compositionally biased region" description="Acidic residues" evidence="8">
    <location>
        <begin position="366"/>
        <end position="375"/>
    </location>
</feature>
<feature type="compositionally biased region" description="Low complexity" evidence="8">
    <location>
        <begin position="121"/>
        <end position="140"/>
    </location>
</feature>
<feature type="region of interest" description="Disordered" evidence="8">
    <location>
        <begin position="279"/>
        <end position="591"/>
    </location>
</feature>
<feature type="compositionally biased region" description="Acidic residues" evidence="8">
    <location>
        <begin position="284"/>
        <end position="295"/>
    </location>
</feature>
<dbReference type="GO" id="GO:0016251">
    <property type="term" value="F:RNA polymerase II general transcription initiation factor activity"/>
    <property type="evidence" value="ECO:0007669"/>
    <property type="project" value="TreeGrafter"/>
</dbReference>
<dbReference type="EMBL" id="JAABOA010000701">
    <property type="protein sequence ID" value="KAF9583432.1"/>
    <property type="molecule type" value="Genomic_DNA"/>
</dbReference>
<evidence type="ECO:0000256" key="1">
    <source>
        <dbReference type="ARBA" id="ARBA00004123"/>
    </source>
</evidence>
<feature type="compositionally biased region" description="Basic and acidic residues" evidence="8">
    <location>
        <begin position="424"/>
        <end position="434"/>
    </location>
</feature>
<keyword evidence="10" id="KW-1185">Reference proteome</keyword>
<evidence type="ECO:0000256" key="8">
    <source>
        <dbReference type="SAM" id="MobiDB-lite"/>
    </source>
</evidence>
<evidence type="ECO:0000313" key="10">
    <source>
        <dbReference type="Proteomes" id="UP000780801"/>
    </source>
</evidence>
<sequence>MSFLRSRPPVQSNRSLQQQHQRSAGGANGPAIKKKIEKPSPQPLPGTYTDYKLVSTSREVLHHIMRFHGNKDVNPTTFTPPVKLHRKRNENSYYRGYGYYNNRFNNFNNNRDNPAAGENPGQGAASSSSTGPGAPGAAPGTVGGLPGVAPTTGADMTKIAPFGGGVRNKQMLFKKRTRQIYIANEEERRKKEIESAPWVVEDYDNQNVWTGQLEGGQHANYVLFVFTDDGFKVVPADKWYKFSPKLQYATLTAEEAEEQYQKYTKQQSNIRWLMKSKTKVKTEDGEEGGEEDLESEQFMTVDHEDQVGYDEDEARERKRKRGKHGDVDEMDFEEVWQDDEEAPAEMPGFDDDAKDDPRRKHGPSMESDEEDDDDESGQKLNDTGKEIKKALLKLEKNKAYASDDDKDPYASEKESSDSDLDEVDKDKDGKKDEDGPQQSSQDQQKSKKKPAANSKNAPLIAKKAGATKAGAASAVKPVGAKAKPRVPMPTPRNASVAAQANGAASSSGPQARAHSPTPGPASSTQSALPASMARSSSPLPLDKKRKKPDSADGADDGTKKHPRLSEAASSSASSTVSAAPSAAAAPASGDDSLLISETEVISLLRSRPQMTTRDLINELKRKLRKEPRNKNILAQIVKKVALSHDGVLSLREGY</sequence>
<feature type="compositionally biased region" description="Polar residues" evidence="8">
    <location>
        <begin position="9"/>
        <end position="22"/>
    </location>
</feature>
<comment type="function">
    <text evidence="7">TFIIF is a general transcription initiation factor that binds to RNA polymerase II and helps to recruit it to the initiation complex in collaboration with TFIIB. It promotes transcription elongation.</text>
</comment>
<dbReference type="Proteomes" id="UP000780801">
    <property type="component" value="Unassembled WGS sequence"/>
</dbReference>
<keyword evidence="6 7" id="KW-0539">Nucleus</keyword>
<keyword evidence="5 7" id="KW-0804">Transcription</keyword>
<evidence type="ECO:0000256" key="2">
    <source>
        <dbReference type="ARBA" id="ARBA00005249"/>
    </source>
</evidence>
<dbReference type="InterPro" id="IPR011039">
    <property type="entry name" value="TFIIF_interaction"/>
</dbReference>
<feature type="compositionally biased region" description="Basic and acidic residues" evidence="8">
    <location>
        <begin position="382"/>
        <end position="416"/>
    </location>
</feature>
<protein>
    <recommendedName>
        <fullName evidence="7">Transcription initiation factor IIF subunit alpha</fullName>
    </recommendedName>
</protein>
<dbReference type="OrthoDB" id="76676at2759"/>
<dbReference type="GO" id="GO:0032968">
    <property type="term" value="P:positive regulation of transcription elongation by RNA polymerase II"/>
    <property type="evidence" value="ECO:0007669"/>
    <property type="project" value="InterPro"/>
</dbReference>
<evidence type="ECO:0000256" key="5">
    <source>
        <dbReference type="ARBA" id="ARBA00023163"/>
    </source>
</evidence>
<comment type="similarity">
    <text evidence="2 7">Belongs to the TFIIF alpha subunit family.</text>
</comment>
<dbReference type="GO" id="GO:0006367">
    <property type="term" value="P:transcription initiation at RNA polymerase II promoter"/>
    <property type="evidence" value="ECO:0007669"/>
    <property type="project" value="InterPro"/>
</dbReference>
<feature type="compositionally biased region" description="Low complexity" evidence="8">
    <location>
        <begin position="565"/>
        <end position="588"/>
    </location>
</feature>
<organism evidence="9 10">
    <name type="scientific">Lunasporangiospora selenospora</name>
    <dbReference type="NCBI Taxonomy" id="979761"/>
    <lineage>
        <taxon>Eukaryota</taxon>
        <taxon>Fungi</taxon>
        <taxon>Fungi incertae sedis</taxon>
        <taxon>Mucoromycota</taxon>
        <taxon>Mortierellomycotina</taxon>
        <taxon>Mortierellomycetes</taxon>
        <taxon>Mortierellales</taxon>
        <taxon>Mortierellaceae</taxon>
        <taxon>Lunasporangiospora</taxon>
    </lineage>
</organism>
<dbReference type="InterPro" id="IPR008851">
    <property type="entry name" value="TFIIF-alpha"/>
</dbReference>
<evidence type="ECO:0000256" key="7">
    <source>
        <dbReference type="RuleBase" id="RU366044"/>
    </source>
</evidence>
<proteinExistence type="inferred from homology"/>
<accession>A0A9P6FX93</accession>
<name>A0A9P6FX93_9FUNG</name>
<dbReference type="PANTHER" id="PTHR13011:SF0">
    <property type="entry name" value="GENERAL TRANSCRIPTION FACTOR IIF SUBUNIT 1"/>
    <property type="match status" value="1"/>
</dbReference>
<keyword evidence="3 7" id="KW-0805">Transcription regulation</keyword>
<dbReference type="GO" id="GO:0001096">
    <property type="term" value="F:TFIIF-class transcription factor complex binding"/>
    <property type="evidence" value="ECO:0007669"/>
    <property type="project" value="TreeGrafter"/>
</dbReference>
<keyword evidence="4 7" id="KW-0238">DNA-binding</keyword>
<reference evidence="9" key="1">
    <citation type="journal article" date="2020" name="Fungal Divers.">
        <title>Resolving the Mortierellaceae phylogeny through synthesis of multi-gene phylogenetics and phylogenomics.</title>
        <authorList>
            <person name="Vandepol N."/>
            <person name="Liber J."/>
            <person name="Desiro A."/>
            <person name="Na H."/>
            <person name="Kennedy M."/>
            <person name="Barry K."/>
            <person name="Grigoriev I.V."/>
            <person name="Miller A.N."/>
            <person name="O'Donnell K."/>
            <person name="Stajich J.E."/>
            <person name="Bonito G."/>
        </authorList>
    </citation>
    <scope>NUCLEOTIDE SEQUENCE</scope>
    <source>
        <strain evidence="9">KOD1015</strain>
    </source>
</reference>
<dbReference type="PANTHER" id="PTHR13011">
    <property type="entry name" value="TFIIF-ALPHA"/>
    <property type="match status" value="1"/>
</dbReference>
<feature type="compositionally biased region" description="Low complexity" evidence="8">
    <location>
        <begin position="451"/>
        <end position="476"/>
    </location>
</feature>
<dbReference type="SUPFAM" id="SSF50916">
    <property type="entry name" value="Rap30/74 interaction domains"/>
    <property type="match status" value="1"/>
</dbReference>
<feature type="region of interest" description="Disordered" evidence="8">
    <location>
        <begin position="105"/>
        <end position="149"/>
    </location>
</feature>
<comment type="caution">
    <text evidence="9">The sequence shown here is derived from an EMBL/GenBank/DDBJ whole genome shotgun (WGS) entry which is preliminary data.</text>
</comment>
<gene>
    <name evidence="9" type="ORF">BGW38_009490</name>
</gene>
<evidence type="ECO:0000256" key="3">
    <source>
        <dbReference type="ARBA" id="ARBA00023015"/>
    </source>
</evidence>
<dbReference type="GO" id="GO:0003677">
    <property type="term" value="F:DNA binding"/>
    <property type="evidence" value="ECO:0007669"/>
    <property type="project" value="UniProtKB-KW"/>
</dbReference>
<feature type="compositionally biased region" description="Acidic residues" evidence="8">
    <location>
        <begin position="328"/>
        <end position="354"/>
    </location>
</feature>
<feature type="compositionally biased region" description="Low complexity" evidence="8">
    <location>
        <begin position="493"/>
        <end position="511"/>
    </location>
</feature>
<dbReference type="GO" id="GO:0005674">
    <property type="term" value="C:transcription factor TFIIF complex"/>
    <property type="evidence" value="ECO:0007669"/>
    <property type="project" value="TreeGrafter"/>
</dbReference>
<evidence type="ECO:0000313" key="9">
    <source>
        <dbReference type="EMBL" id="KAF9583432.1"/>
    </source>
</evidence>
<dbReference type="AlphaFoldDB" id="A0A9P6FX93"/>
<dbReference type="Pfam" id="PF05793">
    <property type="entry name" value="TFIIF_alpha"/>
    <property type="match status" value="1"/>
</dbReference>